<keyword evidence="8" id="KW-1185">Reference proteome</keyword>
<sequence>MPRQAPRTMWRLVCRGENAYFSKNAAGALRNLRVLTLFAVFTVSDASSAALSVGVRWTFRRRYRPALARRSAESGKIAPLCAVAGSSAALSLPRLLPFPISIPVHLRLMSQSAASAPHSPLPLFDQVRFVLNETSHPGNVGSAARAIKTMGFGRLVLAAPRAGADVLRDPEAIALASGADDVLANTLIVPDLVTALQGVSWAVALSARSREYGPPNAEPRESAAIAVQHAGQAEAVAFVFGSERTGLSNADVDRCNALVHIPANPVYSSLNLSQAVQLIAWEMRMACLAQARGDAPQVVTVATPVTDAASHDALATRDDVEGMLTHLERALVELDFLDPDNPKKLMTRLRRLFAKSHLEREEVNILRGISKHILERKVRR</sequence>
<comment type="subunit">
    <text evidence="5">Homodimer.</text>
</comment>
<dbReference type="EMBL" id="LT906435">
    <property type="protein sequence ID" value="SNU85863.1"/>
    <property type="molecule type" value="Genomic_DNA"/>
</dbReference>
<proteinExistence type="inferred from homology"/>
<evidence type="ECO:0000256" key="5">
    <source>
        <dbReference type="RuleBase" id="RU362024"/>
    </source>
</evidence>
<gene>
    <name evidence="5 7" type="primary">trmJ</name>
    <name evidence="7" type="ORF">SAMEA4530655_02936</name>
</gene>
<evidence type="ECO:0000313" key="8">
    <source>
        <dbReference type="Proteomes" id="UP000215126"/>
    </source>
</evidence>
<dbReference type="Gene3D" id="3.40.1280.10">
    <property type="match status" value="1"/>
</dbReference>
<dbReference type="GO" id="GO:0003723">
    <property type="term" value="F:RNA binding"/>
    <property type="evidence" value="ECO:0007669"/>
    <property type="project" value="InterPro"/>
</dbReference>
<evidence type="ECO:0000259" key="6">
    <source>
        <dbReference type="Pfam" id="PF00588"/>
    </source>
</evidence>
<dbReference type="PANTHER" id="PTHR42786">
    <property type="entry name" value="TRNA/RRNA METHYLTRANSFERASE"/>
    <property type="match status" value="1"/>
</dbReference>
<dbReference type="InterPro" id="IPR004384">
    <property type="entry name" value="RNA_MeTrfase_TrmJ/LasT"/>
</dbReference>
<dbReference type="GO" id="GO:0002128">
    <property type="term" value="P:tRNA nucleoside ribose methylation"/>
    <property type="evidence" value="ECO:0007669"/>
    <property type="project" value="TreeGrafter"/>
</dbReference>
<evidence type="ECO:0000256" key="2">
    <source>
        <dbReference type="ARBA" id="ARBA00022603"/>
    </source>
</evidence>
<comment type="catalytic activity">
    <reaction evidence="5">
        <text>uridine(32) in tRNA + S-adenosyl-L-methionine = 2'-O-methyluridine(32) in tRNA + S-adenosyl-L-homocysteine + H(+)</text>
        <dbReference type="Rhea" id="RHEA:42936"/>
        <dbReference type="Rhea" id="RHEA-COMP:10107"/>
        <dbReference type="Rhea" id="RHEA-COMP:10290"/>
        <dbReference type="ChEBI" id="CHEBI:15378"/>
        <dbReference type="ChEBI" id="CHEBI:57856"/>
        <dbReference type="ChEBI" id="CHEBI:59789"/>
        <dbReference type="ChEBI" id="CHEBI:65315"/>
        <dbReference type="ChEBI" id="CHEBI:74478"/>
        <dbReference type="EC" id="2.1.1.200"/>
    </reaction>
</comment>
<dbReference type="SUPFAM" id="SSF75217">
    <property type="entry name" value="alpha/beta knot"/>
    <property type="match status" value="1"/>
</dbReference>
<dbReference type="GO" id="GO:0106339">
    <property type="term" value="F:tRNA (cytidine(32)-2'-O)-methyltransferase activity"/>
    <property type="evidence" value="ECO:0007669"/>
    <property type="project" value="RHEA"/>
</dbReference>
<keyword evidence="2 5" id="KW-0489">Methyltransferase</keyword>
<dbReference type="Pfam" id="PF00588">
    <property type="entry name" value="SpoU_methylase"/>
    <property type="match status" value="1"/>
</dbReference>
<keyword evidence="4 5" id="KW-0949">S-adenosyl-L-methionine</keyword>
<dbReference type="STRING" id="93222.NA29_18825"/>
<comment type="similarity">
    <text evidence="1">Belongs to the class IV-like SAM-binding methyltransferase superfamily. RNA methyltransferase TrmH family.</text>
</comment>
<dbReference type="Proteomes" id="UP000215126">
    <property type="component" value="Chromosome 1"/>
</dbReference>
<keyword evidence="5" id="KW-0819">tRNA processing</keyword>
<dbReference type="NCBIfam" id="TIGR00050">
    <property type="entry name" value="rRNA_methyl_1"/>
    <property type="match status" value="1"/>
</dbReference>
<dbReference type="PANTHER" id="PTHR42786:SF2">
    <property type="entry name" value="TRNA (CYTIDINE_URIDINE-2'-O-)-METHYLTRANSFERASE TRMJ"/>
    <property type="match status" value="1"/>
</dbReference>
<dbReference type="GO" id="GO:0005829">
    <property type="term" value="C:cytosol"/>
    <property type="evidence" value="ECO:0007669"/>
    <property type="project" value="TreeGrafter"/>
</dbReference>
<evidence type="ECO:0000256" key="4">
    <source>
        <dbReference type="ARBA" id="ARBA00022691"/>
    </source>
</evidence>
<protein>
    <recommendedName>
        <fullName evidence="5">tRNA (cytidine/uridine-2'-O-)-methyltransferase TrmJ</fullName>
        <ecNumber evidence="5">2.1.1.200</ecNumber>
    </recommendedName>
    <alternativeName>
        <fullName evidence="5">tRNA (cytidine(32)/uridine(32)-2'-O)-methyltransferase</fullName>
    </alternativeName>
    <alternativeName>
        <fullName evidence="5">tRNA Cm32/Um32 methyltransferase</fullName>
    </alternativeName>
</protein>
<dbReference type="InterPro" id="IPR029026">
    <property type="entry name" value="tRNA_m1G_MTases_N"/>
</dbReference>
<evidence type="ECO:0000256" key="3">
    <source>
        <dbReference type="ARBA" id="ARBA00022679"/>
    </source>
</evidence>
<comment type="subcellular location">
    <subcellularLocation>
        <location evidence="5">Cytoplasm</location>
    </subcellularLocation>
</comment>
<dbReference type="GO" id="GO:0160206">
    <property type="term" value="F:tRNA (cytidine(32)/uridine(32)-2'-O)-methyltransferase activity"/>
    <property type="evidence" value="ECO:0007669"/>
    <property type="project" value="UniProtKB-EC"/>
</dbReference>
<dbReference type="InterPro" id="IPR001537">
    <property type="entry name" value="SpoU_MeTrfase"/>
</dbReference>
<comment type="function">
    <text evidence="5">Catalyzes the formation of 2'O-methylated cytidine (Cm32) or 2'O-methylated uridine (Um32) at position 32 in tRNA.</text>
</comment>
<keyword evidence="3 7" id="KW-0808">Transferase</keyword>
<name>A0A239SMF7_9BURK</name>
<comment type="catalytic activity">
    <reaction evidence="5">
        <text>cytidine(32) in tRNA + S-adenosyl-L-methionine = 2'-O-methylcytidine(32) in tRNA + S-adenosyl-L-homocysteine + H(+)</text>
        <dbReference type="Rhea" id="RHEA:42932"/>
        <dbReference type="Rhea" id="RHEA-COMP:10288"/>
        <dbReference type="Rhea" id="RHEA-COMP:10289"/>
        <dbReference type="ChEBI" id="CHEBI:15378"/>
        <dbReference type="ChEBI" id="CHEBI:57856"/>
        <dbReference type="ChEBI" id="CHEBI:59789"/>
        <dbReference type="ChEBI" id="CHEBI:74495"/>
        <dbReference type="ChEBI" id="CHEBI:82748"/>
        <dbReference type="EC" id="2.1.1.200"/>
    </reaction>
</comment>
<dbReference type="AlphaFoldDB" id="A0A239SMF7"/>
<dbReference type="EC" id="2.1.1.200" evidence="5"/>
<reference evidence="7 8" key="1">
    <citation type="submission" date="2017-06" db="EMBL/GenBank/DDBJ databases">
        <authorList>
            <consortium name="Pathogen Informatics"/>
        </authorList>
    </citation>
    <scope>NUCLEOTIDE SEQUENCE [LARGE SCALE GENOMIC DNA]</scope>
    <source>
        <strain evidence="7 8">NCTC13161</strain>
    </source>
</reference>
<feature type="domain" description="tRNA/rRNA methyltransferase SpoU type" evidence="6">
    <location>
        <begin position="127"/>
        <end position="280"/>
    </location>
</feature>
<evidence type="ECO:0000313" key="7">
    <source>
        <dbReference type="EMBL" id="SNU85863.1"/>
    </source>
</evidence>
<dbReference type="Gene3D" id="1.10.8.590">
    <property type="match status" value="1"/>
</dbReference>
<evidence type="ECO:0000256" key="1">
    <source>
        <dbReference type="ARBA" id="ARBA00007228"/>
    </source>
</evidence>
<dbReference type="CDD" id="cd18093">
    <property type="entry name" value="SpoU-like_TrmJ"/>
    <property type="match status" value="1"/>
</dbReference>
<accession>A0A239SMF7</accession>
<dbReference type="InterPro" id="IPR029028">
    <property type="entry name" value="Alpha/beta_knot_MTases"/>
</dbReference>
<keyword evidence="5" id="KW-0963">Cytoplasm</keyword>
<organism evidence="7 8">
    <name type="scientific">Pandoraea sputorum</name>
    <dbReference type="NCBI Taxonomy" id="93222"/>
    <lineage>
        <taxon>Bacteria</taxon>
        <taxon>Pseudomonadati</taxon>
        <taxon>Pseudomonadota</taxon>
        <taxon>Betaproteobacteria</taxon>
        <taxon>Burkholderiales</taxon>
        <taxon>Burkholderiaceae</taxon>
        <taxon>Pandoraea</taxon>
    </lineage>
</organism>